<evidence type="ECO:0000256" key="2">
    <source>
        <dbReference type="SAM" id="MobiDB-lite"/>
    </source>
</evidence>
<dbReference type="InterPro" id="IPR013783">
    <property type="entry name" value="Ig-like_fold"/>
</dbReference>
<dbReference type="CDD" id="cd00096">
    <property type="entry name" value="Ig"/>
    <property type="match status" value="1"/>
</dbReference>
<comment type="caution">
    <text evidence="5">The sequence shown here is derived from an EMBL/GenBank/DDBJ whole genome shotgun (WGS) entry which is preliminary data.</text>
</comment>
<keyword evidence="1" id="KW-0393">Immunoglobulin domain</keyword>
<gene>
    <name evidence="5" type="ORF">PEVE_00026235</name>
</gene>
<dbReference type="SMART" id="SM00408">
    <property type="entry name" value="IGc2"/>
    <property type="match status" value="9"/>
</dbReference>
<feature type="region of interest" description="Disordered" evidence="2">
    <location>
        <begin position="31"/>
        <end position="58"/>
    </location>
</feature>
<feature type="domain" description="Ig-like" evidence="4">
    <location>
        <begin position="380"/>
        <end position="461"/>
    </location>
</feature>
<dbReference type="Pfam" id="PF13927">
    <property type="entry name" value="Ig_3"/>
    <property type="match status" value="6"/>
</dbReference>
<dbReference type="SMART" id="SM00409">
    <property type="entry name" value="IG"/>
    <property type="match status" value="7"/>
</dbReference>
<feature type="domain" description="Ig-like" evidence="4">
    <location>
        <begin position="551"/>
        <end position="632"/>
    </location>
</feature>
<feature type="region of interest" description="Disordered" evidence="2">
    <location>
        <begin position="1136"/>
        <end position="1312"/>
    </location>
</feature>
<feature type="domain" description="Ig-like" evidence="4">
    <location>
        <begin position="295"/>
        <end position="375"/>
    </location>
</feature>
<evidence type="ECO:0000313" key="5">
    <source>
        <dbReference type="EMBL" id="CAH3025486.1"/>
    </source>
</evidence>
<feature type="compositionally biased region" description="Low complexity" evidence="2">
    <location>
        <begin position="994"/>
        <end position="1012"/>
    </location>
</feature>
<feature type="compositionally biased region" description="Low complexity" evidence="2">
    <location>
        <begin position="1157"/>
        <end position="1176"/>
    </location>
</feature>
<keyword evidence="6" id="KW-1185">Reference proteome</keyword>
<dbReference type="SUPFAM" id="SSF48726">
    <property type="entry name" value="Immunoglobulin"/>
    <property type="match status" value="8"/>
</dbReference>
<name>A0ABN8MAA6_9CNID</name>
<dbReference type="EMBL" id="CALNXI010000355">
    <property type="protein sequence ID" value="CAH3025486.1"/>
    <property type="molecule type" value="Genomic_DNA"/>
</dbReference>
<dbReference type="InterPro" id="IPR003599">
    <property type="entry name" value="Ig_sub"/>
</dbReference>
<feature type="region of interest" description="Disordered" evidence="2">
    <location>
        <begin position="1331"/>
        <end position="1376"/>
    </location>
</feature>
<feature type="domain" description="Ig-like" evidence="4">
    <location>
        <begin position="722"/>
        <end position="801"/>
    </location>
</feature>
<evidence type="ECO:0000256" key="1">
    <source>
        <dbReference type="ARBA" id="ARBA00023319"/>
    </source>
</evidence>
<dbReference type="PANTHER" id="PTHR10075">
    <property type="entry name" value="BASIGIN RELATED"/>
    <property type="match status" value="1"/>
</dbReference>
<keyword evidence="3" id="KW-0812">Transmembrane</keyword>
<feature type="domain" description="Ig-like" evidence="4">
    <location>
        <begin position="806"/>
        <end position="886"/>
    </location>
</feature>
<reference evidence="5 6" key="1">
    <citation type="submission" date="2022-05" db="EMBL/GenBank/DDBJ databases">
        <authorList>
            <consortium name="Genoscope - CEA"/>
            <person name="William W."/>
        </authorList>
    </citation>
    <scope>NUCLEOTIDE SEQUENCE [LARGE SCALE GENOMIC DNA]</scope>
</reference>
<feature type="domain" description="Ig-like" evidence="4">
    <location>
        <begin position="466"/>
        <end position="546"/>
    </location>
</feature>
<proteinExistence type="predicted"/>
<dbReference type="Proteomes" id="UP001159427">
    <property type="component" value="Unassembled WGS sequence"/>
</dbReference>
<dbReference type="PANTHER" id="PTHR10075:SF14">
    <property type="entry name" value="CELL ADHESION MOLECULE DSCAM2-RELATED"/>
    <property type="match status" value="1"/>
</dbReference>
<dbReference type="InterPro" id="IPR003598">
    <property type="entry name" value="Ig_sub2"/>
</dbReference>
<dbReference type="Pfam" id="PF13895">
    <property type="entry name" value="Ig_2"/>
    <property type="match status" value="1"/>
</dbReference>
<evidence type="ECO:0000256" key="3">
    <source>
        <dbReference type="SAM" id="Phobius"/>
    </source>
</evidence>
<feature type="compositionally biased region" description="Basic residues" evidence="2">
    <location>
        <begin position="31"/>
        <end position="40"/>
    </location>
</feature>
<dbReference type="InterPro" id="IPR007110">
    <property type="entry name" value="Ig-like_dom"/>
</dbReference>
<dbReference type="InterPro" id="IPR036179">
    <property type="entry name" value="Ig-like_dom_sf"/>
</dbReference>
<accession>A0ABN8MAA6</accession>
<feature type="region of interest" description="Disordered" evidence="2">
    <location>
        <begin position="994"/>
        <end position="1019"/>
    </location>
</feature>
<feature type="compositionally biased region" description="Basic and acidic residues" evidence="2">
    <location>
        <begin position="1365"/>
        <end position="1376"/>
    </location>
</feature>
<sequence length="1376" mass="150123">MNDLEEGLLKLNDTLVRSTHTFSSEHFQFGRRRNHARPGQRKFPCPGQELNSRPSGSVVGTADKHVVFGGSSCGEMSSKGVVNFKRERQFARNLRKFGVAHSEELEDPIDSFGKERRAPLKINHISDNQTVNQNDEVHLNCTADGRPERPIFWTRLSNNSNVSMPLNIRGRKDQGGYRCTAYNGVGDPDTADVFITVQNFSPEHTILTSSLTANNVALVNITFNINCSTEANPPAEFRFYRDGMNLLNSTTGNNIAVFPTSVSERKSSVIYSCIPVNEYGDGPTATITVTVHFSPEIVTAPSDEEVVEGNSLNLFCNATGNPQPDITWTKEGESSVQSTSETLKLTNLSSKDDGQVYICKVNNSLGFDEATATVTVFFAPNVTLRQCPTVVNKSNDATLYCDATGNPVPSIKWIRLSTGEVTIVSNNNSLVFAAINRNESGLYQCIANNSIGNDSKNCTVDVQFPPEIITAPSDQKVVEGNSLNLFCNATGNPQPDITWTKEGESSVQSTSETLKLTNLSSKDDGQVYICKVNNSLGFDEATATVTVFFAPNVTLRQCPTVVNEGNDATLYCDATGNPVPSVKWIRLSTGEVTIVSNNNSLVFAAINRNESGLYQCITNNSIGNDLKNCTVDVHFTPEIVTAPSDKEVVEGNSLNLFCNATGNPRPHITWTKEGESSVQSTSETLELTNLSSKDDGQVYICNVNNSLGFDNATATITVLFAPMATLYRCPTPINESNNATFYCNATGNPLPSIVWVRENSGEVVSNDSTLVLWTINRNESGRYQCIATNTIGNDTKNCVVRVDYPPRIVKPTSSKCQPENLTSIREECSAEGIPDPSYVWTNVTDGTVVTDRANLTIEDVTYHDGRNYTYTCKAENELGYDTRTVCFEIIRNRLRAQFIITEVAGKEAVYDISEKDEIEKEVEEQVNSAYRNDSNYNGTKEIYLRSGSIVASFVILFKNPVTLNDGLSSLTAAVASGKLGPFTVENLRAIEDVSPTTIPSDSPTSTGSSAAPVKPTTSSLEVDGPPWGIIGGAIGAVVVVIIIIILVCCWVHKKRKCRKDTKILSYCMQIYFSLLLLLFCFLVFPSLFPSHLFCWTLPFSEDLTGPKLKKGLNLNSNGNFAFRQGQNDIEDGVHAKVNGGYADAGPPSANGTNRFVQPQSEQQQQQQAAAAPPAYAVVDKSKKKNKDNNNGNENIPDYAVVDKSKKKKNKKAETEDPYAEVEDPKKDKDKKTADSSTHDYAVVNKSKKKKKEEDENAYAVVDKSKKSKKQKPKAPGEVLYADLDDFKPVQAPSMPTVSTSPEPLAPLKRPPSYQATEYADITQFLKGNATLPEGQSTEMQPTYANAGGGQGGAANKENANTGGKGRGDIEPKETPM</sequence>
<protein>
    <recommendedName>
        <fullName evidence="4">Ig-like domain-containing protein</fullName>
    </recommendedName>
</protein>
<evidence type="ECO:0000259" key="4">
    <source>
        <dbReference type="PROSITE" id="PS50835"/>
    </source>
</evidence>
<feature type="transmembrane region" description="Helical" evidence="3">
    <location>
        <begin position="1027"/>
        <end position="1051"/>
    </location>
</feature>
<evidence type="ECO:0000313" key="6">
    <source>
        <dbReference type="Proteomes" id="UP001159427"/>
    </source>
</evidence>
<keyword evidence="3" id="KW-1133">Transmembrane helix</keyword>
<feature type="compositionally biased region" description="Basic and acidic residues" evidence="2">
    <location>
        <begin position="1222"/>
        <end position="1237"/>
    </location>
</feature>
<feature type="compositionally biased region" description="Polar residues" evidence="2">
    <location>
        <begin position="1333"/>
        <end position="1343"/>
    </location>
</feature>
<organism evidence="5 6">
    <name type="scientific">Porites evermanni</name>
    <dbReference type="NCBI Taxonomy" id="104178"/>
    <lineage>
        <taxon>Eukaryota</taxon>
        <taxon>Metazoa</taxon>
        <taxon>Cnidaria</taxon>
        <taxon>Anthozoa</taxon>
        <taxon>Hexacorallia</taxon>
        <taxon>Scleractinia</taxon>
        <taxon>Fungiina</taxon>
        <taxon>Poritidae</taxon>
        <taxon>Porites</taxon>
    </lineage>
</organism>
<feature type="transmembrane region" description="Helical" evidence="3">
    <location>
        <begin position="1063"/>
        <end position="1084"/>
    </location>
</feature>
<feature type="domain" description="Ig-like" evidence="4">
    <location>
        <begin position="637"/>
        <end position="717"/>
    </location>
</feature>
<dbReference type="Gene3D" id="2.60.40.10">
    <property type="entry name" value="Immunoglobulins"/>
    <property type="match status" value="9"/>
</dbReference>
<feature type="domain" description="Ig-like" evidence="4">
    <location>
        <begin position="119"/>
        <end position="196"/>
    </location>
</feature>
<dbReference type="PROSITE" id="PS50835">
    <property type="entry name" value="IG_LIKE"/>
    <property type="match status" value="8"/>
</dbReference>
<keyword evidence="3" id="KW-0472">Membrane</keyword>